<sequence>MAEALGVGASVVAFIGLAGQVAQGAAYLYNFFGAIQDAPADVRSLAEELKVLSPILDDVRRHGLETASMRAAVEQCNASVEELKALVVKSKLTTTQPRTRKIWSQMSVGFRSEKFHKHTEKLERAKLALIPAQNEAMHHQRSKAEKTIQDSMSQLTLEHSVGVSKLSEASSRVEAELQNLPTHVTNHVTTEVSQLSRTLNNNHTTYTTMLTDVQNTSIRTEQQSQEINDAIRSLLGNSDISHIAALLQPALEKVVSDRIDAAMKEHAIRLEAHTSNSMSSTTVSHQSTQCSVQSSTGVTSLSQLSSTVTYSKQERTSKIIKFWFGQLRVTTSIVKSWQGSGNSKSLQKSQFVETKVTLIPSSWLLRKGVILTISHVVSGTCSPSVQFSLVPLMVLADDHPIVTLMGCGNLSGVRRLIESGQVHTSSLFPDGSNLLLRCMNTLLNRFVSAEQVGIRPFYPGRAELDMIEIAECLVEKGIETDIMDVQGSTNLFVLTDILYNRIPSSDPVYPRLEALGSSMLRASESSLLGGRDSDGFIQPNRLLEPPEDQVTFYRHCRLIAEGSTTDHGVLICLASLHTCWMAIPYATCDSHFISREYDTFLLMKTAIANKLWLAGDDHEEEMCFRLLYHSILSAFTRASSYTGILRASPYTISKDEAVRCIAEMLRFDEKIPSLALEFGSLTSCAAKWKVLDVWKFALERAGHHPSSVIGNDIWDSNSHLYDKTSGFVSIEGIVSMSADPCSGRVCLAVDESKSRGNWRGLNAGPPLPELENLTRDWTFFYLLYVHCEVYQLPAYGIELDDYQPGHVPTAKRRSPESQYNFQPTEDGGIEMFIDCCEYREPWDILCAEIEKEKEAFEKKSAEPEEQIQKTESGMLSKALSVGTTVLSAFV</sequence>
<name>A0A1L7WUB7_9HELO</name>
<dbReference type="Proteomes" id="UP000184330">
    <property type="component" value="Unassembled WGS sequence"/>
</dbReference>
<accession>A0A1L7WUB7</accession>
<gene>
    <name evidence="1" type="ORF">PAC_06237</name>
</gene>
<dbReference type="EMBL" id="FJOG01000008">
    <property type="protein sequence ID" value="CZR56349.1"/>
    <property type="molecule type" value="Genomic_DNA"/>
</dbReference>
<dbReference type="OrthoDB" id="3200163at2759"/>
<evidence type="ECO:0000313" key="1">
    <source>
        <dbReference type="EMBL" id="CZR56349.1"/>
    </source>
</evidence>
<evidence type="ECO:0000313" key="2">
    <source>
        <dbReference type="Proteomes" id="UP000184330"/>
    </source>
</evidence>
<reference evidence="1 2" key="1">
    <citation type="submission" date="2016-03" db="EMBL/GenBank/DDBJ databases">
        <authorList>
            <person name="Ploux O."/>
        </authorList>
    </citation>
    <scope>NUCLEOTIDE SEQUENCE [LARGE SCALE GENOMIC DNA]</scope>
    <source>
        <strain evidence="1 2">UAMH 11012</strain>
    </source>
</reference>
<organism evidence="1 2">
    <name type="scientific">Phialocephala subalpina</name>
    <dbReference type="NCBI Taxonomy" id="576137"/>
    <lineage>
        <taxon>Eukaryota</taxon>
        <taxon>Fungi</taxon>
        <taxon>Dikarya</taxon>
        <taxon>Ascomycota</taxon>
        <taxon>Pezizomycotina</taxon>
        <taxon>Leotiomycetes</taxon>
        <taxon>Helotiales</taxon>
        <taxon>Mollisiaceae</taxon>
        <taxon>Phialocephala</taxon>
        <taxon>Phialocephala fortinii species complex</taxon>
    </lineage>
</organism>
<protein>
    <recommendedName>
        <fullName evidence="3">Fungal N-terminal domain-containing protein</fullName>
    </recommendedName>
</protein>
<proteinExistence type="predicted"/>
<keyword evidence="2" id="KW-1185">Reference proteome</keyword>
<dbReference type="AlphaFoldDB" id="A0A1L7WUB7"/>
<evidence type="ECO:0008006" key="3">
    <source>
        <dbReference type="Google" id="ProtNLM"/>
    </source>
</evidence>